<feature type="transmembrane region" description="Helical" evidence="1">
    <location>
        <begin position="139"/>
        <end position="161"/>
    </location>
</feature>
<reference evidence="3" key="1">
    <citation type="journal article" date="2021" name="Curr. Microbiol.">
        <title>Complete genome of nocamycin-producing strain Saccharothrix syringae NRRL B-16468 reveals the biosynthetic potential for secondary metabolites.</title>
        <authorList>
            <person name="Mo X."/>
            <person name="Yang S."/>
        </authorList>
    </citation>
    <scope>NUCLEOTIDE SEQUENCE [LARGE SCALE GENOMIC DNA]</scope>
    <source>
        <strain evidence="3">ATCC 51364 / DSM 43886 / JCM 6844 / KCTC 9398 / NBRC 14523 / NRRL B-16468 / INA 2240</strain>
    </source>
</reference>
<proteinExistence type="predicted"/>
<organism evidence="2 3">
    <name type="scientific">Saccharothrix syringae</name>
    <name type="common">Nocardiopsis syringae</name>
    <dbReference type="NCBI Taxonomy" id="103733"/>
    <lineage>
        <taxon>Bacteria</taxon>
        <taxon>Bacillati</taxon>
        <taxon>Actinomycetota</taxon>
        <taxon>Actinomycetes</taxon>
        <taxon>Pseudonocardiales</taxon>
        <taxon>Pseudonocardiaceae</taxon>
        <taxon>Saccharothrix</taxon>
    </lineage>
</organism>
<keyword evidence="1" id="KW-0472">Membrane</keyword>
<dbReference type="AlphaFoldDB" id="A0A5Q0H1U3"/>
<feature type="transmembrane region" description="Helical" evidence="1">
    <location>
        <begin position="217"/>
        <end position="236"/>
    </location>
</feature>
<feature type="transmembrane region" description="Helical" evidence="1">
    <location>
        <begin position="336"/>
        <end position="357"/>
    </location>
</feature>
<dbReference type="EMBL" id="CP034550">
    <property type="protein sequence ID" value="QFZ20226.1"/>
    <property type="molecule type" value="Genomic_DNA"/>
</dbReference>
<evidence type="ECO:0000313" key="2">
    <source>
        <dbReference type="EMBL" id="QFZ20226.1"/>
    </source>
</evidence>
<dbReference type="Proteomes" id="UP000325787">
    <property type="component" value="Chromosome"/>
</dbReference>
<protein>
    <submittedName>
        <fullName evidence="2">Uncharacterized protein</fullName>
    </submittedName>
</protein>
<feature type="transmembrane region" description="Helical" evidence="1">
    <location>
        <begin position="194"/>
        <end position="211"/>
    </location>
</feature>
<feature type="transmembrane region" description="Helical" evidence="1">
    <location>
        <begin position="369"/>
        <end position="388"/>
    </location>
</feature>
<feature type="transmembrane region" description="Helical" evidence="1">
    <location>
        <begin position="167"/>
        <end position="187"/>
    </location>
</feature>
<keyword evidence="1" id="KW-1133">Transmembrane helix</keyword>
<feature type="transmembrane region" description="Helical" evidence="1">
    <location>
        <begin position="395"/>
        <end position="415"/>
    </location>
</feature>
<evidence type="ECO:0000256" key="1">
    <source>
        <dbReference type="SAM" id="Phobius"/>
    </source>
</evidence>
<keyword evidence="1" id="KW-0812">Transmembrane</keyword>
<keyword evidence="3" id="KW-1185">Reference proteome</keyword>
<accession>A0A5Q0H1U3</accession>
<dbReference type="RefSeq" id="WP_153278363.1">
    <property type="nucleotide sequence ID" value="NZ_CP034550.1"/>
</dbReference>
<evidence type="ECO:0000313" key="3">
    <source>
        <dbReference type="Proteomes" id="UP000325787"/>
    </source>
</evidence>
<sequence>MSVTDPVERVRALLPDPVDELQVAALLESQGVTDAVALDDHGAADVFELAEQVYARLAAEPTAEPEPEPPPERPRAWLDAGHGPLYLMPTTAYPAVFAVLGDAEALRALLFGTSTGWVWGAVTSWVAHRLAGAGAAARALVVLGGLGTAAAALGAVLLALLTGGGPGTVLFVAVLAAFQAAAGALLLHRAEGRLLLAALPAGVAGLVHLGSGYADALVVPVLLAGAATAVLALHGAWRTCRAAGPVGPGRVPPLGVLARGALPGAAHAAAGAALLLHTDARHVLGPLDLAIAVAPLALGMGVVEWRANRLFDRAGRLLRTTGRPERFRAAVWRLLLREYATCLLALGSVALVLMLVLRWSGALTAPGALLVDGHVVLGGAYFLGFVLVRTGGAALAPLLTSGVLLIDVAVVAVVGDAVPDVDVPVFLACGALLSLLLLAALHRSVGQVRHYR</sequence>
<dbReference type="OrthoDB" id="4339140at2"/>
<name>A0A5Q0H1U3_SACSY</name>
<gene>
    <name evidence="2" type="ORF">EKG83_24940</name>
</gene>
<feature type="transmembrane region" description="Helical" evidence="1">
    <location>
        <begin position="421"/>
        <end position="442"/>
    </location>
</feature>
<dbReference type="KEGG" id="ssyi:EKG83_24940"/>